<feature type="domain" description="AMP-dependent synthetase/ligase" evidence="4">
    <location>
        <begin position="106"/>
        <end position="506"/>
    </location>
</feature>
<dbReference type="EMBL" id="BMAO01001907">
    <property type="protein sequence ID" value="GFQ76866.1"/>
    <property type="molecule type" value="Genomic_DNA"/>
</dbReference>
<dbReference type="PANTHER" id="PTHR43272">
    <property type="entry name" value="LONG-CHAIN-FATTY-ACID--COA LIGASE"/>
    <property type="match status" value="1"/>
</dbReference>
<protein>
    <recommendedName>
        <fullName evidence="3">long-chain-fatty-acid--CoA ligase</fullName>
        <ecNumber evidence="3">6.2.1.3</ecNumber>
    </recommendedName>
</protein>
<dbReference type="SUPFAM" id="SSF56801">
    <property type="entry name" value="Acetyl-CoA synthetase-like"/>
    <property type="match status" value="1"/>
</dbReference>
<evidence type="ECO:0000256" key="3">
    <source>
        <dbReference type="ARBA" id="ARBA00026121"/>
    </source>
</evidence>
<proteinExistence type="predicted"/>
<dbReference type="PANTHER" id="PTHR43272:SF89">
    <property type="entry name" value="LONG-CHAIN-FATTY-ACID--COA LIGASE"/>
    <property type="match status" value="1"/>
</dbReference>
<organism evidence="5 6">
    <name type="scientific">Trichonephila clavata</name>
    <name type="common">Joro spider</name>
    <name type="synonym">Nephila clavata</name>
    <dbReference type="NCBI Taxonomy" id="2740835"/>
    <lineage>
        <taxon>Eukaryota</taxon>
        <taxon>Metazoa</taxon>
        <taxon>Ecdysozoa</taxon>
        <taxon>Arthropoda</taxon>
        <taxon>Chelicerata</taxon>
        <taxon>Arachnida</taxon>
        <taxon>Araneae</taxon>
        <taxon>Araneomorphae</taxon>
        <taxon>Entelegynae</taxon>
        <taxon>Araneoidea</taxon>
        <taxon>Nephilidae</taxon>
        <taxon>Trichonephila</taxon>
    </lineage>
</organism>
<name>A0A8X6KL15_TRICU</name>
<dbReference type="PROSITE" id="PS00455">
    <property type="entry name" value="AMP_BINDING"/>
    <property type="match status" value="1"/>
</dbReference>
<dbReference type="InterPro" id="IPR000873">
    <property type="entry name" value="AMP-dep_synth/lig_dom"/>
</dbReference>
<evidence type="ECO:0000313" key="5">
    <source>
        <dbReference type="EMBL" id="GFQ76866.1"/>
    </source>
</evidence>
<accession>A0A8X6KL15</accession>
<comment type="caution">
    <text evidence="5">The sequence shown here is derived from an EMBL/GenBank/DDBJ whole genome shotgun (WGS) entry which is preliminary data.</text>
</comment>
<dbReference type="GO" id="GO:0005783">
    <property type="term" value="C:endoplasmic reticulum"/>
    <property type="evidence" value="ECO:0007669"/>
    <property type="project" value="TreeGrafter"/>
</dbReference>
<dbReference type="InterPro" id="IPR042099">
    <property type="entry name" value="ANL_N_sf"/>
</dbReference>
<evidence type="ECO:0000256" key="2">
    <source>
        <dbReference type="ARBA" id="ARBA00022832"/>
    </source>
</evidence>
<dbReference type="GO" id="GO:0004467">
    <property type="term" value="F:long-chain fatty acid-CoA ligase activity"/>
    <property type="evidence" value="ECO:0007669"/>
    <property type="project" value="UniProtKB-EC"/>
</dbReference>
<keyword evidence="2" id="KW-0443">Lipid metabolism</keyword>
<sequence length="686" mass="76567">MFVQRACTLARVHCRILQGCYLQSVKTCYTYAKAPYKTRPYSLSQQSVLLPGKERIRSSVLLDDPTVLVSEIPGSPDVQTVFDCLRHGLEVSGDGPCIGVKNSSTGQYEWTSYSEVIAKAQRIGCGLLHVGMKPRNDTFVGIFAVNKQEFMLTLFACAAYSMVSVPLYTSIGLQSILYIIDQASLPLVVVNDTDNTLKILQNIKQLPSLQSLVIMDPITPQIEQMAKERNIQVLEFSELENLGRNSLTDLVLPKPDDLFCIPYTSGTTGTPKGVMLTHNNVIACIGSLKMGYGESGTYGGSIMSYLPPAHIYEIMNEVASLYYARRIAFYNGDIRKLMDEVKILKPTILTLVPRIMNAIYARVMEKVEGNALKSFLLRAALARKEKLLKRGKMTTQTIWDKLVLKEFQEALGGRTHMIFCTSAPISADVMTFFRRASGAYVFEVYGQTESLAAVMTLPLEYGGGFTGGPLPCNFVKLVDVPEMGYFSKDDFGEVCIKGANVFKGYFNNEKATQESIVDGWQHTGDIGMWLPNGSLKIIDRKKHLFKLSQGEYIAPEKIEAVYSNSKLVLQILVEGNPDQNYIVALVVPEPENLKSWLKTKGYKDSDDITQLLSNKEVRKNFLLELRKIGSLKDLISLEQAKNLAFLSEPFSVENDLMSPTLKVRRGQARKHYENLILSLYNEGPLL</sequence>
<dbReference type="OrthoDB" id="1700726at2759"/>
<keyword evidence="6" id="KW-1185">Reference proteome</keyword>
<dbReference type="Proteomes" id="UP000887116">
    <property type="component" value="Unassembled WGS sequence"/>
</dbReference>
<keyword evidence="2" id="KW-0276">Fatty acid metabolism</keyword>
<keyword evidence="1 5" id="KW-0436">Ligase</keyword>
<gene>
    <name evidence="5" type="primary">Acsl1</name>
    <name evidence="5" type="ORF">TNCT_715121</name>
</gene>
<dbReference type="GO" id="GO:0016020">
    <property type="term" value="C:membrane"/>
    <property type="evidence" value="ECO:0007669"/>
    <property type="project" value="TreeGrafter"/>
</dbReference>
<reference evidence="5" key="1">
    <citation type="submission" date="2020-07" db="EMBL/GenBank/DDBJ databases">
        <title>Multicomponent nature underlies the extraordinary mechanical properties of spider dragline silk.</title>
        <authorList>
            <person name="Kono N."/>
            <person name="Nakamura H."/>
            <person name="Mori M."/>
            <person name="Yoshida Y."/>
            <person name="Ohtoshi R."/>
            <person name="Malay A.D."/>
            <person name="Moran D.A.P."/>
            <person name="Tomita M."/>
            <person name="Numata K."/>
            <person name="Arakawa K."/>
        </authorList>
    </citation>
    <scope>NUCLEOTIDE SEQUENCE</scope>
</reference>
<dbReference type="AlphaFoldDB" id="A0A8X6KL15"/>
<dbReference type="Gene3D" id="3.40.50.12780">
    <property type="entry name" value="N-terminal domain of ligase-like"/>
    <property type="match status" value="1"/>
</dbReference>
<dbReference type="Pfam" id="PF00501">
    <property type="entry name" value="AMP-binding"/>
    <property type="match status" value="1"/>
</dbReference>
<dbReference type="InterPro" id="IPR020845">
    <property type="entry name" value="AMP-binding_CS"/>
</dbReference>
<dbReference type="EC" id="6.2.1.3" evidence="3"/>
<evidence type="ECO:0000313" key="6">
    <source>
        <dbReference type="Proteomes" id="UP000887116"/>
    </source>
</evidence>
<evidence type="ECO:0000259" key="4">
    <source>
        <dbReference type="Pfam" id="PF00501"/>
    </source>
</evidence>
<evidence type="ECO:0000256" key="1">
    <source>
        <dbReference type="ARBA" id="ARBA00022598"/>
    </source>
</evidence>